<comment type="function">
    <text evidence="4">CRISPR (clustered regularly interspaced short palindromic repeat), is an adaptive immune system that provides protection against mobile genetic elements (viruses, transposable elements and conjugative plasmids). CRISPR clusters contain sequences complementary to antecedent mobile elements and target invading nucleic acids. CRISPR clusters are transcribed and processed into CRISPR RNA (crRNA).</text>
</comment>
<evidence type="ECO:0000313" key="8">
    <source>
        <dbReference type="EMBL" id="OAQ20075.1"/>
    </source>
</evidence>
<dbReference type="NCBIfam" id="TIGR01877">
    <property type="entry name" value="cas_cas6"/>
    <property type="match status" value="1"/>
</dbReference>
<proteinExistence type="inferred from homology"/>
<protein>
    <recommendedName>
        <fullName evidence="4">CRISPR-associated endoribonuclease</fullName>
    </recommendedName>
</protein>
<dbReference type="GO" id="GO:0016788">
    <property type="term" value="F:hydrolase activity, acting on ester bonds"/>
    <property type="evidence" value="ECO:0007669"/>
    <property type="project" value="InterPro"/>
</dbReference>
<dbReference type="STRING" id="999894.TDIS_1800"/>
<dbReference type="PANTHER" id="PTHR36984:SF1">
    <property type="entry name" value="CRISPR-ASSOCIATED ENDORIBONUCLEASE CAS6 1"/>
    <property type="match status" value="1"/>
</dbReference>
<evidence type="ECO:0000256" key="5">
    <source>
        <dbReference type="PIRSR" id="PIRSR005054-1"/>
    </source>
</evidence>
<dbReference type="InterPro" id="IPR045747">
    <property type="entry name" value="CRISPR-assoc_prot_Cas6_N_sf"/>
</dbReference>
<feature type="domain" description="CRISPR associated protein Cas6 C-terminal" evidence="7">
    <location>
        <begin position="127"/>
        <end position="249"/>
    </location>
</feature>
<evidence type="ECO:0000259" key="7">
    <source>
        <dbReference type="Pfam" id="PF01881"/>
    </source>
</evidence>
<sequence length="257" mass="30041">MRLKLTLEPIGGRLILQVHYNHLIQGMIYHHLDQALARRFHEEGFTYHKRRFKLFTFSRLISRNPHYLPERRELVFKGPIYLWIGAMEVEFLESLASHLVKRREVRLEGQSCHLAAIEVEMQPEARGPVVVRTLSPITVHRTFFDPEGRKKTRFFHPSEVEFERLVFDNLLRKARAFYGEQTDVFPALEDGAYLRPLKLKKEVITRFKDTLVKGWDGLFELSLPEPLFTLAYNAGLGARNSQGFGMVEVVKQYETSL</sequence>
<evidence type="ECO:0000256" key="6">
    <source>
        <dbReference type="PIRSR" id="PIRSR005054-50"/>
    </source>
</evidence>
<feature type="active site" description="Proton donor" evidence="6">
    <location>
        <position position="41"/>
    </location>
</feature>
<dbReference type="CDD" id="cd21140">
    <property type="entry name" value="Cas6_I-like"/>
    <property type="match status" value="1"/>
</dbReference>
<dbReference type="InterPro" id="IPR010156">
    <property type="entry name" value="CRISPR-assoc_prot_Cas6"/>
</dbReference>
<dbReference type="Pfam" id="PF21350">
    <property type="entry name" value="Cas6_I-A"/>
    <property type="match status" value="1"/>
</dbReference>
<dbReference type="Proteomes" id="UP000078390">
    <property type="component" value="Unassembled WGS sequence"/>
</dbReference>
<keyword evidence="3" id="KW-0051">Antiviral defense</keyword>
<dbReference type="GO" id="GO:0051607">
    <property type="term" value="P:defense response to virus"/>
    <property type="evidence" value="ECO:0007669"/>
    <property type="project" value="UniProtKB-KW"/>
</dbReference>
<evidence type="ECO:0000256" key="1">
    <source>
        <dbReference type="ARBA" id="ARBA00005937"/>
    </source>
</evidence>
<dbReference type="GO" id="GO:0003723">
    <property type="term" value="F:RNA binding"/>
    <property type="evidence" value="ECO:0007669"/>
    <property type="project" value="UniProtKB-KW"/>
</dbReference>
<name>A0A179D1X6_9BACT</name>
<gene>
    <name evidence="8" type="ORF">TDIS_1800</name>
</gene>
<comment type="similarity">
    <text evidence="1 4">Belongs to the CRISPR-associated protein Cas6/Cse3/CasE family.</text>
</comment>
<reference evidence="8 9" key="1">
    <citation type="submission" date="2016-04" db="EMBL/GenBank/DDBJ databases">
        <title>Genome analysis of Thermosulfurimonas dismutans, the first thermophilic sulfur-disproportionating bacterium of the phylum Thermodesulfobacteria.</title>
        <authorList>
            <person name="Mardanov A.V."/>
            <person name="Beletsky A.V."/>
            <person name="Kadnikov V.V."/>
            <person name="Slobodkin A.I."/>
            <person name="Ravin N.V."/>
        </authorList>
    </citation>
    <scope>NUCLEOTIDE SEQUENCE [LARGE SCALE GENOMIC DNA]</scope>
    <source>
        <strain evidence="8 9">S95</strain>
    </source>
</reference>
<dbReference type="Gene3D" id="3.30.70.1900">
    <property type="match status" value="1"/>
</dbReference>
<dbReference type="EMBL" id="LWLG01000016">
    <property type="protein sequence ID" value="OAQ20075.1"/>
    <property type="molecule type" value="Genomic_DNA"/>
</dbReference>
<dbReference type="OrthoDB" id="9797488at2"/>
<evidence type="ECO:0000256" key="2">
    <source>
        <dbReference type="ARBA" id="ARBA00022884"/>
    </source>
</evidence>
<dbReference type="Pfam" id="PF01881">
    <property type="entry name" value="Cas_Cas6_C"/>
    <property type="match status" value="1"/>
</dbReference>
<dbReference type="PANTHER" id="PTHR36984">
    <property type="entry name" value="CRISPR-ASSOCIATED ENDORIBONUCLEASE CAS6 1"/>
    <property type="match status" value="1"/>
</dbReference>
<dbReference type="PATRIC" id="fig|999894.6.peg.1799"/>
<dbReference type="Gene3D" id="3.30.70.1890">
    <property type="match status" value="1"/>
</dbReference>
<feature type="site" description="Transition state stabilizer" evidence="5">
    <location>
        <position position="53"/>
    </location>
</feature>
<organism evidence="8 9">
    <name type="scientific">Thermosulfurimonas dismutans</name>
    <dbReference type="NCBI Taxonomy" id="999894"/>
    <lineage>
        <taxon>Bacteria</taxon>
        <taxon>Pseudomonadati</taxon>
        <taxon>Thermodesulfobacteriota</taxon>
        <taxon>Thermodesulfobacteria</taxon>
        <taxon>Thermodesulfobacteriales</taxon>
        <taxon>Thermodesulfobacteriaceae</taxon>
        <taxon>Thermosulfurimonas</taxon>
    </lineage>
</organism>
<keyword evidence="2" id="KW-0694">RNA-binding</keyword>
<feature type="active site" description="Proton acceptor" evidence="6">
    <location>
        <position position="29"/>
    </location>
</feature>
<keyword evidence="9" id="KW-1185">Reference proteome</keyword>
<dbReference type="RefSeq" id="WP_068671477.1">
    <property type="nucleotide sequence ID" value="NZ_LWLG01000016.1"/>
</dbReference>
<evidence type="ECO:0000256" key="3">
    <source>
        <dbReference type="ARBA" id="ARBA00023118"/>
    </source>
</evidence>
<evidence type="ECO:0000256" key="4">
    <source>
        <dbReference type="PIRNR" id="PIRNR005054"/>
    </source>
</evidence>
<comment type="caution">
    <text evidence="8">The sequence shown here is derived from an EMBL/GenBank/DDBJ whole genome shotgun (WGS) entry which is preliminary data.</text>
</comment>
<dbReference type="AlphaFoldDB" id="A0A179D1X6"/>
<evidence type="ECO:0000313" key="9">
    <source>
        <dbReference type="Proteomes" id="UP000078390"/>
    </source>
</evidence>
<accession>A0A179D1X6</accession>
<dbReference type="PIRSF" id="PIRSF005054">
    <property type="entry name" value="PF1131"/>
    <property type="match status" value="1"/>
</dbReference>
<dbReference type="InterPro" id="IPR049435">
    <property type="entry name" value="Cas_Cas6_C"/>
</dbReference>